<proteinExistence type="predicted"/>
<gene>
    <name evidence="6" type="ORF">C7384_101184</name>
</gene>
<dbReference type="InterPro" id="IPR050390">
    <property type="entry name" value="C5-Methyltransferase"/>
</dbReference>
<dbReference type="SUPFAM" id="SSF53335">
    <property type="entry name" value="S-adenosyl-L-methionine-dependent methyltransferases"/>
    <property type="match status" value="1"/>
</dbReference>
<dbReference type="GO" id="GO:0009307">
    <property type="term" value="P:DNA restriction-modification system"/>
    <property type="evidence" value="ECO:0007669"/>
    <property type="project" value="UniProtKB-KW"/>
</dbReference>
<evidence type="ECO:0000256" key="1">
    <source>
        <dbReference type="ARBA" id="ARBA00011975"/>
    </source>
</evidence>
<organism evidence="6 7">
    <name type="scientific">Convivina intestini</name>
    <dbReference type="NCBI Taxonomy" id="1505726"/>
    <lineage>
        <taxon>Bacteria</taxon>
        <taxon>Bacillati</taxon>
        <taxon>Bacillota</taxon>
        <taxon>Bacilli</taxon>
        <taxon>Lactobacillales</taxon>
        <taxon>Lactobacillaceae</taxon>
        <taxon>Convivina</taxon>
    </lineage>
</organism>
<name>A0A2U1DFC4_9LACO</name>
<dbReference type="InterPro" id="IPR029063">
    <property type="entry name" value="SAM-dependent_MTases_sf"/>
</dbReference>
<keyword evidence="2 6" id="KW-0489">Methyltransferase</keyword>
<dbReference type="EC" id="2.1.1.37" evidence="1"/>
<accession>A0A2U1DFC4</accession>
<keyword evidence="7" id="KW-1185">Reference proteome</keyword>
<dbReference type="Proteomes" id="UP000245433">
    <property type="component" value="Unassembled WGS sequence"/>
</dbReference>
<sequence length="185" mass="21449">MESFQEPEVSLEKALSDLPFVKAGSQNNVYNKKPTEYVALHYRLDSRTPLTQNIARANNINDLKIYKEVVKSKHEGHNMKYNELSERLKTHKHQDKFLDRYKALDYNRPSHTIVAHIAKDGHHYIHPDIDQNRSITLREAARIQGFSDDFYFENSRTAAFIQIGNAVPPIFSEKIAKAIRELNLT</sequence>
<evidence type="ECO:0000256" key="3">
    <source>
        <dbReference type="ARBA" id="ARBA00022679"/>
    </source>
</evidence>
<evidence type="ECO:0000256" key="2">
    <source>
        <dbReference type="ARBA" id="ARBA00022603"/>
    </source>
</evidence>
<dbReference type="GO" id="GO:0003886">
    <property type="term" value="F:DNA (cytosine-5-)-methyltransferase activity"/>
    <property type="evidence" value="ECO:0007669"/>
    <property type="project" value="UniProtKB-EC"/>
</dbReference>
<evidence type="ECO:0000256" key="5">
    <source>
        <dbReference type="ARBA" id="ARBA00022747"/>
    </source>
</evidence>
<evidence type="ECO:0000313" key="7">
    <source>
        <dbReference type="Proteomes" id="UP000245433"/>
    </source>
</evidence>
<keyword evidence="4" id="KW-0949">S-adenosyl-L-methionine</keyword>
<dbReference type="PANTHER" id="PTHR10629:SF52">
    <property type="entry name" value="DNA (CYTOSINE-5)-METHYLTRANSFERASE 1"/>
    <property type="match status" value="1"/>
</dbReference>
<dbReference type="PANTHER" id="PTHR10629">
    <property type="entry name" value="CYTOSINE-SPECIFIC METHYLTRANSFERASE"/>
    <property type="match status" value="1"/>
</dbReference>
<dbReference type="EMBL" id="QEKT01000001">
    <property type="protein sequence ID" value="PVY86269.1"/>
    <property type="molecule type" value="Genomic_DNA"/>
</dbReference>
<keyword evidence="3" id="KW-0808">Transferase</keyword>
<dbReference type="Pfam" id="PF00145">
    <property type="entry name" value="DNA_methylase"/>
    <property type="match status" value="1"/>
</dbReference>
<keyword evidence="5" id="KW-0680">Restriction system</keyword>
<dbReference type="AlphaFoldDB" id="A0A2U1DFC4"/>
<evidence type="ECO:0000256" key="4">
    <source>
        <dbReference type="ARBA" id="ARBA00022691"/>
    </source>
</evidence>
<evidence type="ECO:0000313" key="6">
    <source>
        <dbReference type="EMBL" id="PVY86269.1"/>
    </source>
</evidence>
<comment type="caution">
    <text evidence="6">The sequence shown here is derived from an EMBL/GenBank/DDBJ whole genome shotgun (WGS) entry which is preliminary data.</text>
</comment>
<reference evidence="6 7" key="1">
    <citation type="submission" date="2018-04" db="EMBL/GenBank/DDBJ databases">
        <title>Genomic Encyclopedia of Type Strains, Phase IV (KMG-IV): sequencing the most valuable type-strain genomes for metagenomic binning, comparative biology and taxonomic classification.</title>
        <authorList>
            <person name="Goeker M."/>
        </authorList>
    </citation>
    <scope>NUCLEOTIDE SEQUENCE [LARGE SCALE GENOMIC DNA]</scope>
    <source>
        <strain evidence="6 7">DSM 28795</strain>
    </source>
</reference>
<dbReference type="GO" id="GO:0032259">
    <property type="term" value="P:methylation"/>
    <property type="evidence" value="ECO:0007669"/>
    <property type="project" value="UniProtKB-KW"/>
</dbReference>
<dbReference type="GO" id="GO:0003677">
    <property type="term" value="F:DNA binding"/>
    <property type="evidence" value="ECO:0007669"/>
    <property type="project" value="TreeGrafter"/>
</dbReference>
<dbReference type="Gene3D" id="3.90.120.10">
    <property type="entry name" value="DNA Methylase, subunit A, domain 2"/>
    <property type="match status" value="1"/>
</dbReference>
<dbReference type="GO" id="GO:0044027">
    <property type="term" value="P:negative regulation of gene expression via chromosomal CpG island methylation"/>
    <property type="evidence" value="ECO:0007669"/>
    <property type="project" value="TreeGrafter"/>
</dbReference>
<dbReference type="InterPro" id="IPR001525">
    <property type="entry name" value="C5_MeTfrase"/>
</dbReference>
<protein>
    <recommendedName>
        <fullName evidence="1">DNA (cytosine-5-)-methyltransferase</fullName>
        <ecNumber evidence="1">2.1.1.37</ecNumber>
    </recommendedName>
</protein>